<dbReference type="PANTHER" id="PTHR43133:SF46">
    <property type="entry name" value="RNA POLYMERASE SIGMA-70 FACTOR ECF SUBFAMILY"/>
    <property type="match status" value="1"/>
</dbReference>
<dbReference type="NCBIfam" id="TIGR02937">
    <property type="entry name" value="sigma70-ECF"/>
    <property type="match status" value="1"/>
</dbReference>
<keyword evidence="3" id="KW-0731">Sigma factor</keyword>
<evidence type="ECO:0000313" key="8">
    <source>
        <dbReference type="Proteomes" id="UP000721861"/>
    </source>
</evidence>
<dbReference type="InterPro" id="IPR013324">
    <property type="entry name" value="RNA_pol_sigma_r3/r4-like"/>
</dbReference>
<dbReference type="RefSeq" id="WP_212229483.1">
    <property type="nucleotide sequence ID" value="NZ_JAGUCN010000017.1"/>
</dbReference>
<reference evidence="7 8" key="1">
    <citation type="journal article" date="2014" name="Int. J. Syst. Evol. Microbiol.">
        <title>Carboxylicivirga gen. nov. in the family Marinilabiliaceae with two novel species, Carboxylicivirga mesophila sp. nov. and Carboxylicivirga taeanensis sp. nov., and reclassification of Cytophaga fermentans as Saccharicrinis fermentans gen. nov., comb. nov.</title>
        <authorList>
            <person name="Yang S.H."/>
            <person name="Seo H.S."/>
            <person name="Woo J.H."/>
            <person name="Oh H.M."/>
            <person name="Jang H."/>
            <person name="Lee J.H."/>
            <person name="Kim S.J."/>
            <person name="Kwon K.K."/>
        </authorList>
    </citation>
    <scope>NUCLEOTIDE SEQUENCE [LARGE SCALE GENOMIC DNA]</scope>
    <source>
        <strain evidence="7 8">JCM 18290</strain>
    </source>
</reference>
<name>A0ABS5KD00_9BACT</name>
<dbReference type="InterPro" id="IPR039425">
    <property type="entry name" value="RNA_pol_sigma-70-like"/>
</dbReference>
<dbReference type="EMBL" id="JAGUCN010000017">
    <property type="protein sequence ID" value="MBS2212702.1"/>
    <property type="molecule type" value="Genomic_DNA"/>
</dbReference>
<dbReference type="InterPro" id="IPR007627">
    <property type="entry name" value="RNA_pol_sigma70_r2"/>
</dbReference>
<feature type="domain" description="RNA polymerase sigma-70 region 2" evidence="5">
    <location>
        <begin position="29"/>
        <end position="87"/>
    </location>
</feature>
<comment type="similarity">
    <text evidence="1">Belongs to the sigma-70 factor family. ECF subfamily.</text>
</comment>
<evidence type="ECO:0000256" key="1">
    <source>
        <dbReference type="ARBA" id="ARBA00010641"/>
    </source>
</evidence>
<dbReference type="InterPro" id="IPR013249">
    <property type="entry name" value="RNA_pol_sigma70_r4_t2"/>
</dbReference>
<dbReference type="InterPro" id="IPR014327">
    <property type="entry name" value="RNA_pol_sigma70_bacteroid"/>
</dbReference>
<evidence type="ECO:0000256" key="4">
    <source>
        <dbReference type="ARBA" id="ARBA00023163"/>
    </source>
</evidence>
<evidence type="ECO:0000259" key="5">
    <source>
        <dbReference type="Pfam" id="PF04542"/>
    </source>
</evidence>
<dbReference type="NCBIfam" id="TIGR02985">
    <property type="entry name" value="Sig70_bacteroi1"/>
    <property type="match status" value="1"/>
</dbReference>
<dbReference type="SUPFAM" id="SSF88659">
    <property type="entry name" value="Sigma3 and sigma4 domains of RNA polymerase sigma factors"/>
    <property type="match status" value="1"/>
</dbReference>
<organism evidence="7 8">
    <name type="scientific">Carboxylicivirga mesophila</name>
    <dbReference type="NCBI Taxonomy" id="1166478"/>
    <lineage>
        <taxon>Bacteria</taxon>
        <taxon>Pseudomonadati</taxon>
        <taxon>Bacteroidota</taxon>
        <taxon>Bacteroidia</taxon>
        <taxon>Marinilabiliales</taxon>
        <taxon>Marinilabiliaceae</taxon>
        <taxon>Carboxylicivirga</taxon>
    </lineage>
</organism>
<evidence type="ECO:0000259" key="6">
    <source>
        <dbReference type="Pfam" id="PF08281"/>
    </source>
</evidence>
<dbReference type="Gene3D" id="1.10.10.10">
    <property type="entry name" value="Winged helix-like DNA-binding domain superfamily/Winged helix DNA-binding domain"/>
    <property type="match status" value="1"/>
</dbReference>
<evidence type="ECO:0000313" key="7">
    <source>
        <dbReference type="EMBL" id="MBS2212702.1"/>
    </source>
</evidence>
<evidence type="ECO:0000256" key="2">
    <source>
        <dbReference type="ARBA" id="ARBA00023015"/>
    </source>
</evidence>
<dbReference type="SUPFAM" id="SSF88946">
    <property type="entry name" value="Sigma2 domain of RNA polymerase sigma factors"/>
    <property type="match status" value="1"/>
</dbReference>
<keyword evidence="4" id="KW-0804">Transcription</keyword>
<keyword evidence="2" id="KW-0805">Transcription regulation</keyword>
<dbReference type="Proteomes" id="UP000721861">
    <property type="component" value="Unassembled WGS sequence"/>
</dbReference>
<evidence type="ECO:0000256" key="3">
    <source>
        <dbReference type="ARBA" id="ARBA00023082"/>
    </source>
</evidence>
<sequence>MSTDNLLFELIKKGDEDAFEYFFRNSYMRLFNYTSLFVNEEEEVKDIVQEAFISVWNMKQELKTDMSIESFVFKLVRNRCINYLRDKAIHSRHLKLYSQEIQDLQFLSEIDFIGHEEEPLEELLHKELKEACKQLSPKCRRIFELCKFEGKRQKDVAMELNLSVKAVEKHISNAKRQIRIHIENKYPELTIVAIIVINHLNRPLL</sequence>
<proteinExistence type="inferred from homology"/>
<dbReference type="InterPro" id="IPR013325">
    <property type="entry name" value="RNA_pol_sigma_r2"/>
</dbReference>
<gene>
    <name evidence="7" type="ORF">KEM09_14885</name>
</gene>
<dbReference type="PANTHER" id="PTHR43133">
    <property type="entry name" value="RNA POLYMERASE ECF-TYPE SIGMA FACTO"/>
    <property type="match status" value="1"/>
</dbReference>
<keyword evidence="8" id="KW-1185">Reference proteome</keyword>
<dbReference type="Pfam" id="PF08281">
    <property type="entry name" value="Sigma70_r4_2"/>
    <property type="match status" value="1"/>
</dbReference>
<dbReference type="InterPro" id="IPR036388">
    <property type="entry name" value="WH-like_DNA-bd_sf"/>
</dbReference>
<comment type="caution">
    <text evidence="7">The sequence shown here is derived from an EMBL/GenBank/DDBJ whole genome shotgun (WGS) entry which is preliminary data.</text>
</comment>
<accession>A0ABS5KD00</accession>
<dbReference type="InterPro" id="IPR014284">
    <property type="entry name" value="RNA_pol_sigma-70_dom"/>
</dbReference>
<dbReference type="Gene3D" id="1.10.1740.10">
    <property type="match status" value="1"/>
</dbReference>
<protein>
    <submittedName>
        <fullName evidence="7">RNA polymerase sigma-70 factor</fullName>
    </submittedName>
</protein>
<dbReference type="Pfam" id="PF04542">
    <property type="entry name" value="Sigma70_r2"/>
    <property type="match status" value="1"/>
</dbReference>
<feature type="domain" description="RNA polymerase sigma factor 70 region 4 type 2" evidence="6">
    <location>
        <begin position="127"/>
        <end position="177"/>
    </location>
</feature>